<proteinExistence type="predicted"/>
<dbReference type="PaxDb" id="6945-B7Q5E4"/>
<dbReference type="EnsemblMetazoa" id="ISCW010326-RA">
    <property type="protein sequence ID" value="ISCW010326-PA"/>
    <property type="gene ID" value="ISCW010326"/>
</dbReference>
<dbReference type="InterPro" id="IPR008334">
    <property type="entry name" value="5'-Nucleotdase_C"/>
</dbReference>
<dbReference type="EMBL" id="ABJB010844694">
    <property type="status" value="NOT_ANNOTATED_CDS"/>
    <property type="molecule type" value="Genomic_DNA"/>
</dbReference>
<dbReference type="InParanoid" id="B7Q5E4"/>
<feature type="domain" description="5'-Nucleotidase C-terminal" evidence="1">
    <location>
        <begin position="76"/>
        <end position="128"/>
    </location>
</feature>
<gene>
    <name evidence="2" type="ORF">IscW_ISCW010326</name>
</gene>
<dbReference type="AlphaFoldDB" id="B7Q5E4"/>
<organism>
    <name type="scientific">Ixodes scapularis</name>
    <name type="common">Black-legged tick</name>
    <name type="synonym">Deer tick</name>
    <dbReference type="NCBI Taxonomy" id="6945"/>
    <lineage>
        <taxon>Eukaryota</taxon>
        <taxon>Metazoa</taxon>
        <taxon>Ecdysozoa</taxon>
        <taxon>Arthropoda</taxon>
        <taxon>Chelicerata</taxon>
        <taxon>Arachnida</taxon>
        <taxon>Acari</taxon>
        <taxon>Parasitiformes</taxon>
        <taxon>Ixodida</taxon>
        <taxon>Ixodoidea</taxon>
        <taxon>Ixodidae</taxon>
        <taxon>Ixodinae</taxon>
        <taxon>Ixodes</taxon>
    </lineage>
</organism>
<reference evidence="2 4" key="1">
    <citation type="submission" date="2008-03" db="EMBL/GenBank/DDBJ databases">
        <title>Annotation of Ixodes scapularis.</title>
        <authorList>
            <consortium name="Ixodes scapularis Genome Project Consortium"/>
            <person name="Caler E."/>
            <person name="Hannick L.I."/>
            <person name="Bidwell S."/>
            <person name="Joardar V."/>
            <person name="Thiagarajan M."/>
            <person name="Amedeo P."/>
            <person name="Galinsky K.J."/>
            <person name="Schobel S."/>
            <person name="Inman J."/>
            <person name="Hostetler J."/>
            <person name="Miller J."/>
            <person name="Hammond M."/>
            <person name="Megy K."/>
            <person name="Lawson D."/>
            <person name="Kodira C."/>
            <person name="Sutton G."/>
            <person name="Meyer J."/>
            <person name="Hill C.A."/>
            <person name="Birren B."/>
            <person name="Nene V."/>
            <person name="Collins F."/>
            <person name="Alarcon-Chaidez F."/>
            <person name="Wikel S."/>
            <person name="Strausberg R."/>
        </authorList>
    </citation>
    <scope>NUCLEOTIDE SEQUENCE [LARGE SCALE GENOMIC DNA]</scope>
    <source>
        <strain evidence="4">Wikel</strain>
        <strain evidence="2">Wikel colony</strain>
    </source>
</reference>
<evidence type="ECO:0000313" key="3">
    <source>
        <dbReference type="EnsemblMetazoa" id="ISCW010326-PA"/>
    </source>
</evidence>
<dbReference type="HOGENOM" id="CLU_1909002_0_0_1"/>
<reference evidence="3" key="2">
    <citation type="submission" date="2020-05" db="UniProtKB">
        <authorList>
            <consortium name="EnsemblMetazoa"/>
        </authorList>
    </citation>
    <scope>IDENTIFICATION</scope>
    <source>
        <strain evidence="3">wikel</strain>
    </source>
</reference>
<dbReference type="Gene3D" id="3.90.780.10">
    <property type="entry name" value="5'-Nucleotidase, C-terminal domain"/>
    <property type="match status" value="1"/>
</dbReference>
<dbReference type="EMBL" id="ABJB010788357">
    <property type="status" value="NOT_ANNOTATED_CDS"/>
    <property type="molecule type" value="Genomic_DNA"/>
</dbReference>
<protein>
    <recommendedName>
        <fullName evidence="1">5'-Nucleotidase C-terminal domain-containing protein</fullName>
    </recommendedName>
</protein>
<dbReference type="SUPFAM" id="SSF55816">
    <property type="entry name" value="5'-nucleotidase (syn. UDP-sugar hydrolase), C-terminal domain"/>
    <property type="match status" value="1"/>
</dbReference>
<dbReference type="VEuPathDB" id="VectorBase:ISCW010326"/>
<dbReference type="Pfam" id="PF02872">
    <property type="entry name" value="5_nucleotid_C"/>
    <property type="match status" value="1"/>
</dbReference>
<dbReference type="GO" id="GO:0009166">
    <property type="term" value="P:nucleotide catabolic process"/>
    <property type="evidence" value="ECO:0007669"/>
    <property type="project" value="InterPro"/>
</dbReference>
<dbReference type="VEuPathDB" id="VectorBase:ISCI010326"/>
<dbReference type="GO" id="GO:0016787">
    <property type="term" value="F:hydrolase activity"/>
    <property type="evidence" value="ECO:0007669"/>
    <property type="project" value="InterPro"/>
</dbReference>
<name>B7Q5E4_IXOSC</name>
<accession>B7Q5E4</accession>
<evidence type="ECO:0000259" key="1">
    <source>
        <dbReference type="Pfam" id="PF02872"/>
    </source>
</evidence>
<sequence>MIKAAYFRKSRVFTGLRPSCLCMCIFRKIRTPRRCPFQVVNCKLLAYRSLSLASFYIVICNRALHKTLSNYLLCTVLRKHVMEAMPFESSLVVLTMNGNQLQKMFDDGISKFTWYGDPEGSFLQVSDMNEGGL</sequence>
<dbReference type="InterPro" id="IPR036907">
    <property type="entry name" value="5'-Nucleotdase_C_sf"/>
</dbReference>
<evidence type="ECO:0000313" key="2">
    <source>
        <dbReference type="EMBL" id="EEC14066.1"/>
    </source>
</evidence>
<evidence type="ECO:0000313" key="4">
    <source>
        <dbReference type="Proteomes" id="UP000001555"/>
    </source>
</evidence>
<dbReference type="EMBL" id="ABJB010549831">
    <property type="status" value="NOT_ANNOTATED_CDS"/>
    <property type="molecule type" value="Genomic_DNA"/>
</dbReference>
<keyword evidence="4" id="KW-1185">Reference proteome</keyword>
<dbReference type="EMBL" id="DS860969">
    <property type="protein sequence ID" value="EEC14066.1"/>
    <property type="molecule type" value="Genomic_DNA"/>
</dbReference>
<dbReference type="Proteomes" id="UP000001555">
    <property type="component" value="Unassembled WGS sequence"/>
</dbReference>